<proteinExistence type="predicted"/>
<sequence length="757" mass="85580">MQGSSLFTFITPLAYWALVFAWLYIFTFYLRRVRKKAHHFDRLLRTLFIILSIDAFRTLFESIYFGIRSTSELGLIDSKFYNFLIRPEIVFIPKSINLVAAITVIVILIRKWIPQESRRLNRIINKMSNSELIIDQIPISIVITDLDGNIEFANDKFVTLTGYTLDEVMGENPRILKGSEATITDYEELWTTVVNGDKWTGVFYNKKKNGEYYWEDAIITPLSDEDGNIVNYLAIKEDITEKVLQDNEIEMLLSAIEQSSDSVEILDIEGNLQYVNNTFTKRTGYTKEEVIGKNPLDLFSSDKTDNRAVYDELWDTLHSGNAWIGRFTNKNKDGSFIVEEVSVSPVLDQFGKVRSYSSVKRNITKQIQLEEEHRQIKDQLYHSQKLEAVGQLAGGVAHDFNNILNGVISAVTLLENKETDLDAQSQSYLNMIMTSTKRASVLASNLLTVSRRGRSECVYFHIKDILLETTSILEISVNNKIRITTRFNAHNDMVHADQSGFQNVLLNLGLNASHAINSQYGTIDFIVSNIFLDEVYCSTSSFVIEPGEYCKIIVKDSGTGIDDDILPNIFDAFFTTKIDGKGTGLGLSSTMRYIQDHGGEITVTSRIGHGTEFCILLPCSDDTKDLETKADRSVPSGSETILLVDDEDFNRDLGRDILESIGYQVIVAADGMEAVQIFSENQDRIDLVVLDMVMPGMDGSAAFMKIKEIDSEAKIIITSGYLEAEKIENLRAHGLEFMISKPYEIAEFSQLIRNILK</sequence>
<dbReference type="SMART" id="SM00387">
    <property type="entry name" value="HATPase_c"/>
    <property type="match status" value="1"/>
</dbReference>
<dbReference type="PRINTS" id="PR00344">
    <property type="entry name" value="BCTRLSENSOR"/>
</dbReference>
<keyword evidence="5" id="KW-1133">Transmembrane helix</keyword>
<dbReference type="Proteomes" id="UP000324209">
    <property type="component" value="Chromosome"/>
</dbReference>
<dbReference type="SMART" id="SM00448">
    <property type="entry name" value="REC"/>
    <property type="match status" value="1"/>
</dbReference>
<feature type="domain" description="Response regulatory" evidence="7">
    <location>
        <begin position="640"/>
        <end position="756"/>
    </location>
</feature>
<dbReference type="GO" id="GO:0000155">
    <property type="term" value="F:phosphorelay sensor kinase activity"/>
    <property type="evidence" value="ECO:0007669"/>
    <property type="project" value="InterPro"/>
</dbReference>
<dbReference type="KEGG" id="ock:EXM22_03485"/>
<dbReference type="EMBL" id="CP036150">
    <property type="protein sequence ID" value="QEN07092.1"/>
    <property type="molecule type" value="Genomic_DNA"/>
</dbReference>
<feature type="transmembrane region" description="Helical" evidence="5">
    <location>
        <begin position="89"/>
        <end position="109"/>
    </location>
</feature>
<evidence type="ECO:0000259" key="8">
    <source>
        <dbReference type="PROSITE" id="PS50112"/>
    </source>
</evidence>
<dbReference type="PANTHER" id="PTHR43065:SF42">
    <property type="entry name" value="TWO-COMPONENT SENSOR PPRA"/>
    <property type="match status" value="1"/>
</dbReference>
<evidence type="ECO:0000259" key="6">
    <source>
        <dbReference type="PROSITE" id="PS50109"/>
    </source>
</evidence>
<dbReference type="SMART" id="SM00086">
    <property type="entry name" value="PAC"/>
    <property type="match status" value="2"/>
</dbReference>
<dbReference type="Gene3D" id="3.30.450.20">
    <property type="entry name" value="PAS domain"/>
    <property type="match status" value="2"/>
</dbReference>
<keyword evidence="5" id="KW-0472">Membrane</keyword>
<accession>A0A5C1QLQ2</accession>
<dbReference type="SMART" id="SM00388">
    <property type="entry name" value="HisKA"/>
    <property type="match status" value="1"/>
</dbReference>
<dbReference type="CDD" id="cd00156">
    <property type="entry name" value="REC"/>
    <property type="match status" value="1"/>
</dbReference>
<dbReference type="InterPro" id="IPR005467">
    <property type="entry name" value="His_kinase_dom"/>
</dbReference>
<evidence type="ECO:0000256" key="3">
    <source>
        <dbReference type="ARBA" id="ARBA00022553"/>
    </source>
</evidence>
<dbReference type="PROSITE" id="PS50109">
    <property type="entry name" value="HIS_KIN"/>
    <property type="match status" value="1"/>
</dbReference>
<dbReference type="Pfam" id="PF02518">
    <property type="entry name" value="HATPase_c"/>
    <property type="match status" value="1"/>
</dbReference>
<dbReference type="InterPro" id="IPR036890">
    <property type="entry name" value="HATPase_C_sf"/>
</dbReference>
<dbReference type="NCBIfam" id="TIGR00229">
    <property type="entry name" value="sensory_box"/>
    <property type="match status" value="2"/>
</dbReference>
<dbReference type="Pfam" id="PF13426">
    <property type="entry name" value="PAS_9"/>
    <property type="match status" value="2"/>
</dbReference>
<dbReference type="InterPro" id="IPR000014">
    <property type="entry name" value="PAS"/>
</dbReference>
<dbReference type="InterPro" id="IPR003594">
    <property type="entry name" value="HATPase_dom"/>
</dbReference>
<dbReference type="SMART" id="SM00091">
    <property type="entry name" value="PAS"/>
    <property type="match status" value="2"/>
</dbReference>
<dbReference type="InterPro" id="IPR004358">
    <property type="entry name" value="Sig_transdc_His_kin-like_C"/>
</dbReference>
<keyword evidence="11" id="KW-1185">Reference proteome</keyword>
<feature type="domain" description="Histidine kinase" evidence="6">
    <location>
        <begin position="395"/>
        <end position="621"/>
    </location>
</feature>
<evidence type="ECO:0000256" key="4">
    <source>
        <dbReference type="PROSITE-ProRule" id="PRU00169"/>
    </source>
</evidence>
<comment type="catalytic activity">
    <reaction evidence="1">
        <text>ATP + protein L-histidine = ADP + protein N-phospho-L-histidine.</text>
        <dbReference type="EC" id="2.7.13.3"/>
    </reaction>
</comment>
<feature type="transmembrane region" description="Helical" evidence="5">
    <location>
        <begin position="6"/>
        <end position="30"/>
    </location>
</feature>
<dbReference type="PROSITE" id="PS50110">
    <property type="entry name" value="RESPONSE_REGULATORY"/>
    <property type="match status" value="1"/>
</dbReference>
<dbReference type="CDD" id="cd00130">
    <property type="entry name" value="PAS"/>
    <property type="match status" value="2"/>
</dbReference>
<dbReference type="InterPro" id="IPR001789">
    <property type="entry name" value="Sig_transdc_resp-reg_receiver"/>
</dbReference>
<evidence type="ECO:0000256" key="2">
    <source>
        <dbReference type="ARBA" id="ARBA00012438"/>
    </source>
</evidence>
<evidence type="ECO:0000259" key="7">
    <source>
        <dbReference type="PROSITE" id="PS50110"/>
    </source>
</evidence>
<organism evidence="10 11">
    <name type="scientific">Oceanispirochaeta crateris</name>
    <dbReference type="NCBI Taxonomy" id="2518645"/>
    <lineage>
        <taxon>Bacteria</taxon>
        <taxon>Pseudomonadati</taxon>
        <taxon>Spirochaetota</taxon>
        <taxon>Spirochaetia</taxon>
        <taxon>Spirochaetales</taxon>
        <taxon>Spirochaetaceae</taxon>
        <taxon>Oceanispirochaeta</taxon>
    </lineage>
</organism>
<feature type="domain" description="PAS" evidence="8">
    <location>
        <begin position="126"/>
        <end position="172"/>
    </location>
</feature>
<dbReference type="Gene3D" id="3.30.565.10">
    <property type="entry name" value="Histidine kinase-like ATPase, C-terminal domain"/>
    <property type="match status" value="1"/>
</dbReference>
<dbReference type="Gene3D" id="1.10.287.130">
    <property type="match status" value="1"/>
</dbReference>
<dbReference type="InterPro" id="IPR000700">
    <property type="entry name" value="PAS-assoc_C"/>
</dbReference>
<dbReference type="PROSITE" id="PS50112">
    <property type="entry name" value="PAS"/>
    <property type="match status" value="2"/>
</dbReference>
<keyword evidence="10" id="KW-0808">Transferase</keyword>
<dbReference type="InterPro" id="IPR035965">
    <property type="entry name" value="PAS-like_dom_sf"/>
</dbReference>
<keyword evidence="3 4" id="KW-0597">Phosphoprotein</keyword>
<dbReference type="Gene3D" id="3.40.50.2300">
    <property type="match status" value="1"/>
</dbReference>
<name>A0A5C1QLQ2_9SPIO</name>
<protein>
    <recommendedName>
        <fullName evidence="2">histidine kinase</fullName>
        <ecNumber evidence="2">2.7.13.3</ecNumber>
    </recommendedName>
</protein>
<dbReference type="PROSITE" id="PS50113">
    <property type="entry name" value="PAC"/>
    <property type="match status" value="2"/>
</dbReference>
<dbReference type="AlphaFoldDB" id="A0A5C1QLQ2"/>
<keyword evidence="10" id="KW-0418">Kinase</keyword>
<evidence type="ECO:0000256" key="5">
    <source>
        <dbReference type="SAM" id="Phobius"/>
    </source>
</evidence>
<keyword evidence="5" id="KW-0812">Transmembrane</keyword>
<dbReference type="SUPFAM" id="SSF55785">
    <property type="entry name" value="PYP-like sensor domain (PAS domain)"/>
    <property type="match status" value="2"/>
</dbReference>
<feature type="domain" description="PAC" evidence="9">
    <location>
        <begin position="197"/>
        <end position="251"/>
    </location>
</feature>
<evidence type="ECO:0000256" key="1">
    <source>
        <dbReference type="ARBA" id="ARBA00000085"/>
    </source>
</evidence>
<dbReference type="PANTHER" id="PTHR43065">
    <property type="entry name" value="SENSOR HISTIDINE KINASE"/>
    <property type="match status" value="1"/>
</dbReference>
<dbReference type="Pfam" id="PF00512">
    <property type="entry name" value="HisKA"/>
    <property type="match status" value="1"/>
</dbReference>
<dbReference type="SUPFAM" id="SSF55874">
    <property type="entry name" value="ATPase domain of HSP90 chaperone/DNA topoisomerase II/histidine kinase"/>
    <property type="match status" value="1"/>
</dbReference>
<dbReference type="InterPro" id="IPR003661">
    <property type="entry name" value="HisK_dim/P_dom"/>
</dbReference>
<evidence type="ECO:0000313" key="11">
    <source>
        <dbReference type="Proteomes" id="UP000324209"/>
    </source>
</evidence>
<dbReference type="OrthoDB" id="9763119at2"/>
<dbReference type="SUPFAM" id="SSF47384">
    <property type="entry name" value="Homodimeric domain of signal transducing histidine kinase"/>
    <property type="match status" value="1"/>
</dbReference>
<dbReference type="Pfam" id="PF00072">
    <property type="entry name" value="Response_reg"/>
    <property type="match status" value="1"/>
</dbReference>
<feature type="modified residue" description="4-aspartylphosphate" evidence="4">
    <location>
        <position position="691"/>
    </location>
</feature>
<dbReference type="EC" id="2.7.13.3" evidence="2"/>
<evidence type="ECO:0000313" key="10">
    <source>
        <dbReference type="EMBL" id="QEN07092.1"/>
    </source>
</evidence>
<dbReference type="CDD" id="cd00082">
    <property type="entry name" value="HisKA"/>
    <property type="match status" value="1"/>
</dbReference>
<evidence type="ECO:0000259" key="9">
    <source>
        <dbReference type="PROSITE" id="PS50113"/>
    </source>
</evidence>
<dbReference type="InterPro" id="IPR036097">
    <property type="entry name" value="HisK_dim/P_sf"/>
</dbReference>
<gene>
    <name evidence="10" type="ORF">EXM22_03485</name>
</gene>
<dbReference type="InterPro" id="IPR011006">
    <property type="entry name" value="CheY-like_superfamily"/>
</dbReference>
<dbReference type="InterPro" id="IPR001610">
    <property type="entry name" value="PAC"/>
</dbReference>
<feature type="domain" description="PAS" evidence="8">
    <location>
        <begin position="248"/>
        <end position="302"/>
    </location>
</feature>
<dbReference type="SUPFAM" id="SSF52172">
    <property type="entry name" value="CheY-like"/>
    <property type="match status" value="1"/>
</dbReference>
<reference evidence="10 11" key="1">
    <citation type="submission" date="2019-02" db="EMBL/GenBank/DDBJ databases">
        <title>Complete Genome Sequence and Methylome Analysis of free living Spirochaetas.</title>
        <authorList>
            <person name="Fomenkov A."/>
            <person name="Dubinina G."/>
            <person name="Leshcheva N."/>
            <person name="Mikheeva N."/>
            <person name="Grabovich M."/>
            <person name="Vincze T."/>
            <person name="Roberts R.J."/>
        </authorList>
    </citation>
    <scope>NUCLEOTIDE SEQUENCE [LARGE SCALE GENOMIC DNA]</scope>
    <source>
        <strain evidence="10 11">K2</strain>
    </source>
</reference>
<feature type="domain" description="PAC" evidence="9">
    <location>
        <begin position="321"/>
        <end position="375"/>
    </location>
</feature>